<protein>
    <submittedName>
        <fullName evidence="2">Uncharacterized protein</fullName>
    </submittedName>
</protein>
<proteinExistence type="predicted"/>
<evidence type="ECO:0000313" key="3">
    <source>
        <dbReference type="Proteomes" id="UP000249304"/>
    </source>
</evidence>
<gene>
    <name evidence="2" type="ORF">C1J01_16135</name>
</gene>
<feature type="region of interest" description="Disordered" evidence="1">
    <location>
        <begin position="47"/>
        <end position="68"/>
    </location>
</feature>
<comment type="caution">
    <text evidence="2">The sequence shown here is derived from an EMBL/GenBank/DDBJ whole genome shotgun (WGS) entry which is preliminary data.</text>
</comment>
<dbReference type="EMBL" id="POUD01000057">
    <property type="protein sequence ID" value="PZG18101.1"/>
    <property type="molecule type" value="Genomic_DNA"/>
</dbReference>
<accession>A0A2W2E6U7</accession>
<dbReference type="RefSeq" id="WP_111179788.1">
    <property type="nucleotide sequence ID" value="NZ_POUD01000057.1"/>
</dbReference>
<evidence type="ECO:0000256" key="1">
    <source>
        <dbReference type="SAM" id="MobiDB-lite"/>
    </source>
</evidence>
<name>A0A2W2E6U7_9ACTN</name>
<dbReference type="Proteomes" id="UP000249304">
    <property type="component" value="Unassembled WGS sequence"/>
</dbReference>
<organism evidence="2 3">
    <name type="scientific">Nonomuraea aridisoli</name>
    <dbReference type="NCBI Taxonomy" id="2070368"/>
    <lineage>
        <taxon>Bacteria</taxon>
        <taxon>Bacillati</taxon>
        <taxon>Actinomycetota</taxon>
        <taxon>Actinomycetes</taxon>
        <taxon>Streptosporangiales</taxon>
        <taxon>Streptosporangiaceae</taxon>
        <taxon>Nonomuraea</taxon>
    </lineage>
</organism>
<dbReference type="AlphaFoldDB" id="A0A2W2E6U7"/>
<keyword evidence="3" id="KW-1185">Reference proteome</keyword>
<reference evidence="2 3" key="1">
    <citation type="submission" date="2018-01" db="EMBL/GenBank/DDBJ databases">
        <title>Draft genome sequence of Nonomuraea sp. KC333.</title>
        <authorList>
            <person name="Sahin N."/>
            <person name="Saygin H."/>
            <person name="Ay H."/>
        </authorList>
    </citation>
    <scope>NUCLEOTIDE SEQUENCE [LARGE SCALE GENOMIC DNA]</scope>
    <source>
        <strain evidence="2 3">KC333</strain>
    </source>
</reference>
<evidence type="ECO:0000313" key="2">
    <source>
        <dbReference type="EMBL" id="PZG18101.1"/>
    </source>
</evidence>
<sequence>MTTGVTVLATRKGCRPLTFPNGRAYRVAFGTAAVLLPDALAVLGPARRDHGQHARGRGGPGVHSCSRR</sequence>